<accession>A0A4Q2IYC1</accession>
<comment type="caution">
    <text evidence="1">The sequence shown here is derived from an EMBL/GenBank/DDBJ whole genome shotgun (WGS) entry which is preliminary data.</text>
</comment>
<sequence length="155" mass="16078">MTERIWAAAIVAGLLMAAAVSIPMAAALDRLADARETRSRLALALHAPPPPAAIAPESALAAPDRAAATRRAAAQLRAAATAAGLLVEVIAPAAAPPPGLVMLDLRLSGPEKAVLAFADRAERGRPLARFARWRVEAGEGGSIRLDAQLMMPWRG</sequence>
<reference evidence="1 2" key="1">
    <citation type="submission" date="2019-01" db="EMBL/GenBank/DDBJ databases">
        <title>Sphingomonas mucosissima sp. nov. and Sphingomonas desiccabilis sp. nov., from biological soil crusts in the Colorado Plateau, USA.</title>
        <authorList>
            <person name="Zhu D."/>
        </authorList>
    </citation>
    <scope>NUCLEOTIDE SEQUENCE [LARGE SCALE GENOMIC DNA]</scope>
    <source>
        <strain evidence="1 2">CP1D</strain>
    </source>
</reference>
<dbReference type="EMBL" id="SDPT01000001">
    <property type="protein sequence ID" value="RXZ34191.1"/>
    <property type="molecule type" value="Genomic_DNA"/>
</dbReference>
<dbReference type="AlphaFoldDB" id="A0A4Q2IYC1"/>
<protein>
    <recommendedName>
        <fullName evidence="3">General secretion pathway protein GspM</fullName>
    </recommendedName>
</protein>
<gene>
    <name evidence="1" type="ORF">EO081_00240</name>
</gene>
<dbReference type="Proteomes" id="UP000292347">
    <property type="component" value="Unassembled WGS sequence"/>
</dbReference>
<evidence type="ECO:0000313" key="2">
    <source>
        <dbReference type="Proteomes" id="UP000292347"/>
    </source>
</evidence>
<dbReference type="RefSeq" id="WP_129339991.1">
    <property type="nucleotide sequence ID" value="NZ_JACIDD010000001.1"/>
</dbReference>
<evidence type="ECO:0000313" key="1">
    <source>
        <dbReference type="EMBL" id="RXZ34191.1"/>
    </source>
</evidence>
<dbReference type="OrthoDB" id="7584655at2"/>
<keyword evidence="2" id="KW-1185">Reference proteome</keyword>
<name>A0A4Q2IYC1_9SPHN</name>
<proteinExistence type="predicted"/>
<organism evidence="1 2">
    <name type="scientific">Sphingomonas desiccabilis</name>
    <dbReference type="NCBI Taxonomy" id="429134"/>
    <lineage>
        <taxon>Bacteria</taxon>
        <taxon>Pseudomonadati</taxon>
        <taxon>Pseudomonadota</taxon>
        <taxon>Alphaproteobacteria</taxon>
        <taxon>Sphingomonadales</taxon>
        <taxon>Sphingomonadaceae</taxon>
        <taxon>Sphingomonas</taxon>
    </lineage>
</organism>
<evidence type="ECO:0008006" key="3">
    <source>
        <dbReference type="Google" id="ProtNLM"/>
    </source>
</evidence>